<comment type="caution">
    <text evidence="2">The sequence shown here is derived from an EMBL/GenBank/DDBJ whole genome shotgun (WGS) entry which is preliminary data.</text>
</comment>
<feature type="region of interest" description="Disordered" evidence="1">
    <location>
        <begin position="73"/>
        <end position="96"/>
    </location>
</feature>
<dbReference type="EMBL" id="JBHXCV010000007">
    <property type="protein sequence ID" value="MFD6794180.1"/>
    <property type="molecule type" value="Genomic_DNA"/>
</dbReference>
<proteinExistence type="predicted"/>
<accession>A0ABW6G4S4</accession>
<gene>
    <name evidence="2" type="ORF">ACFWGY_12640</name>
</gene>
<evidence type="ECO:0000313" key="2">
    <source>
        <dbReference type="EMBL" id="MFD6794180.1"/>
    </source>
</evidence>
<evidence type="ECO:0000256" key="1">
    <source>
        <dbReference type="SAM" id="MobiDB-lite"/>
    </source>
</evidence>
<organism evidence="2 3">
    <name type="scientific">Prauserella salsuginis</name>
    <dbReference type="NCBI Taxonomy" id="387889"/>
    <lineage>
        <taxon>Bacteria</taxon>
        <taxon>Bacillati</taxon>
        <taxon>Actinomycetota</taxon>
        <taxon>Actinomycetes</taxon>
        <taxon>Pseudonocardiales</taxon>
        <taxon>Pseudonocardiaceae</taxon>
        <taxon>Prauserella</taxon>
        <taxon>Prauserella salsuginis group</taxon>
    </lineage>
</organism>
<name>A0ABW6G4S4_9PSEU</name>
<sequence length="288" mass="31802">MSGTAFSAALRSAIATSGLGLDRIQARLQDHGITISVTALSYWQSGKRQPERQSSISAVRTLEEILDVPTGTLLGLLPPPRPRGSTSRRRLDDRSRRLSLDDARDVSLVGLHDHCVVTEGDLPGEGAHSTVTAKAVFRARADGQDRWLLAYRQDGSDDDEAPELTALRNCSVGRIEADPTTNLTLAELIFSNAIDTGETHLVEYSLSYRHDPCPDTRKAHFREFWEPIPEYLLEVDFEQAHPPEQCWRYSYRNHGGTAESQDVTLDDLGRAHAVAVDFGPGVFGIGWL</sequence>
<evidence type="ECO:0008006" key="4">
    <source>
        <dbReference type="Google" id="ProtNLM"/>
    </source>
</evidence>
<dbReference type="RefSeq" id="WP_258936045.1">
    <property type="nucleotide sequence ID" value="NZ_JANBBF010000008.1"/>
</dbReference>
<reference evidence="2 3" key="1">
    <citation type="submission" date="2024-09" db="EMBL/GenBank/DDBJ databases">
        <title>The Natural Products Discovery Center: Release of the First 8490 Sequenced Strains for Exploring Actinobacteria Biosynthetic Diversity.</title>
        <authorList>
            <person name="Kalkreuter E."/>
            <person name="Kautsar S.A."/>
            <person name="Yang D."/>
            <person name="Bader C.D."/>
            <person name="Teijaro C.N."/>
            <person name="Fluegel L."/>
            <person name="Davis C.M."/>
            <person name="Simpson J.R."/>
            <person name="Lauterbach L."/>
            <person name="Steele A.D."/>
            <person name="Gui C."/>
            <person name="Meng S."/>
            <person name="Li G."/>
            <person name="Viehrig K."/>
            <person name="Ye F."/>
            <person name="Su P."/>
            <person name="Kiefer A.F."/>
            <person name="Nichols A."/>
            <person name="Cepeda A.J."/>
            <person name="Yan W."/>
            <person name="Fan B."/>
            <person name="Jiang Y."/>
            <person name="Adhikari A."/>
            <person name="Zheng C.-J."/>
            <person name="Schuster L."/>
            <person name="Cowan T.M."/>
            <person name="Smanski M.J."/>
            <person name="Chevrette M.G."/>
            <person name="De Carvalho L.P.S."/>
            <person name="Shen B."/>
        </authorList>
    </citation>
    <scope>NUCLEOTIDE SEQUENCE [LARGE SCALE GENOMIC DNA]</scope>
    <source>
        <strain evidence="2 3">NPDC060353</strain>
    </source>
</reference>
<dbReference type="Proteomes" id="UP001598673">
    <property type="component" value="Unassembled WGS sequence"/>
</dbReference>
<keyword evidence="3" id="KW-1185">Reference proteome</keyword>
<evidence type="ECO:0000313" key="3">
    <source>
        <dbReference type="Proteomes" id="UP001598673"/>
    </source>
</evidence>
<protein>
    <recommendedName>
        <fullName evidence="4">Transcriptional regulator</fullName>
    </recommendedName>
</protein>